<dbReference type="AlphaFoldDB" id="A0A162TJA1"/>
<dbReference type="PATRIC" id="fig|1121326.3.peg.2531"/>
<protein>
    <recommendedName>
        <fullName evidence="4">TcpE family protein</fullName>
    </recommendedName>
</protein>
<organism evidence="2 3">
    <name type="scientific">Clostridium magnum DSM 2767</name>
    <dbReference type="NCBI Taxonomy" id="1121326"/>
    <lineage>
        <taxon>Bacteria</taxon>
        <taxon>Bacillati</taxon>
        <taxon>Bacillota</taxon>
        <taxon>Clostridia</taxon>
        <taxon>Eubacteriales</taxon>
        <taxon>Clostridiaceae</taxon>
        <taxon>Clostridium</taxon>
    </lineage>
</organism>
<dbReference type="STRING" id="1121326.CLMAG_25290"/>
<proteinExistence type="predicted"/>
<evidence type="ECO:0008006" key="4">
    <source>
        <dbReference type="Google" id="ProtNLM"/>
    </source>
</evidence>
<accession>A0A162TJA1</accession>
<evidence type="ECO:0000313" key="2">
    <source>
        <dbReference type="EMBL" id="KZL92715.1"/>
    </source>
</evidence>
<name>A0A162TJA1_9CLOT</name>
<reference evidence="2 3" key="1">
    <citation type="submission" date="2016-04" db="EMBL/GenBank/DDBJ databases">
        <title>Genome sequence of Clostridium magnum DSM 2767.</title>
        <authorList>
            <person name="Poehlein A."/>
            <person name="Uhlig R."/>
            <person name="Fischer R."/>
            <person name="Bahl H."/>
            <person name="Daniel R."/>
        </authorList>
    </citation>
    <scope>NUCLEOTIDE SEQUENCE [LARGE SCALE GENOMIC DNA]</scope>
    <source>
        <strain evidence="2 3">DSM 2767</strain>
    </source>
</reference>
<dbReference type="RefSeq" id="WP_066622387.1">
    <property type="nucleotide sequence ID" value="NZ_FQXL01000021.1"/>
</dbReference>
<dbReference type="EMBL" id="LWAE01000002">
    <property type="protein sequence ID" value="KZL92715.1"/>
    <property type="molecule type" value="Genomic_DNA"/>
</dbReference>
<keyword evidence="1" id="KW-0472">Membrane</keyword>
<keyword evidence="1" id="KW-1133">Transmembrane helix</keyword>
<sequence length="107" mass="12450">MAHPIPKELKGEERILSIPIINVHLNRKGLIYNGAVTLLSVILGKLISFWLFLALFIILNLIAYPLAHMKTPKTRFEGGNVSLDKYLLRKFKYNKFKQNIYIRKRGR</sequence>
<keyword evidence="3" id="KW-1185">Reference proteome</keyword>
<feature type="transmembrane region" description="Helical" evidence="1">
    <location>
        <begin position="47"/>
        <end position="67"/>
    </location>
</feature>
<dbReference type="OrthoDB" id="1957710at2"/>
<gene>
    <name evidence="2" type="ORF">CLMAG_25290</name>
</gene>
<dbReference type="Proteomes" id="UP000076603">
    <property type="component" value="Unassembled WGS sequence"/>
</dbReference>
<evidence type="ECO:0000313" key="3">
    <source>
        <dbReference type="Proteomes" id="UP000076603"/>
    </source>
</evidence>
<evidence type="ECO:0000256" key="1">
    <source>
        <dbReference type="SAM" id="Phobius"/>
    </source>
</evidence>
<keyword evidence="1" id="KW-0812">Transmembrane</keyword>
<comment type="caution">
    <text evidence="2">The sequence shown here is derived from an EMBL/GenBank/DDBJ whole genome shotgun (WGS) entry which is preliminary data.</text>
</comment>